<evidence type="ECO:0000256" key="1">
    <source>
        <dbReference type="SAM" id="MobiDB-lite"/>
    </source>
</evidence>
<reference evidence="3" key="1">
    <citation type="journal article" date="2019" name="Int. J. Syst. Evol. Microbiol.">
        <title>The Global Catalogue of Microorganisms (GCM) 10K type strain sequencing project: providing services to taxonomists for standard genome sequencing and annotation.</title>
        <authorList>
            <consortium name="The Broad Institute Genomics Platform"/>
            <consortium name="The Broad Institute Genome Sequencing Center for Infectious Disease"/>
            <person name="Wu L."/>
            <person name="Ma J."/>
        </authorList>
    </citation>
    <scope>NUCLEOTIDE SEQUENCE [LARGE SCALE GENOMIC DNA]</scope>
    <source>
        <strain evidence="3">CGMCC 4.7289</strain>
    </source>
</reference>
<dbReference type="EMBL" id="JBHSAY010000005">
    <property type="protein sequence ID" value="MFC4130175.1"/>
    <property type="molecule type" value="Genomic_DNA"/>
</dbReference>
<evidence type="ECO:0000313" key="2">
    <source>
        <dbReference type="EMBL" id="MFC4130175.1"/>
    </source>
</evidence>
<proteinExistence type="predicted"/>
<name>A0ABV8LIP3_9ACTN</name>
<evidence type="ECO:0000313" key="3">
    <source>
        <dbReference type="Proteomes" id="UP001595816"/>
    </source>
</evidence>
<comment type="caution">
    <text evidence="2">The sequence shown here is derived from an EMBL/GenBank/DDBJ whole genome shotgun (WGS) entry which is preliminary data.</text>
</comment>
<gene>
    <name evidence="2" type="ORF">ACFOZ4_06100</name>
</gene>
<dbReference type="Proteomes" id="UP001595816">
    <property type="component" value="Unassembled WGS sequence"/>
</dbReference>
<sequence>MSIPWIGAAATVVVVGDFKPTRIHPKWLYEAGLISQADALGSVVQAAVPGEVSVFRTDWFQCDVQSDRLTVVVADPADFERLRDLVAGLLRSLTELQCQQMGINRVVHLQMGDAGQYNRVGDQLANNEIWAGTLLLPGMRNLTTWGVRPDLYGGRIQVQVEPSQKVKNGVYVAVNDHFDLTAVERQPTSRDEVPIRSDPEEDDRTANAAKTQRAITILMEEWTESMRRADEIIDHVGAMGKV</sequence>
<keyword evidence="3" id="KW-1185">Reference proteome</keyword>
<dbReference type="RefSeq" id="WP_253758389.1">
    <property type="nucleotide sequence ID" value="NZ_JAMZDZ010000001.1"/>
</dbReference>
<protein>
    <submittedName>
        <fullName evidence="2">Uncharacterized protein</fullName>
    </submittedName>
</protein>
<accession>A0ABV8LIP3</accession>
<feature type="compositionally biased region" description="Basic and acidic residues" evidence="1">
    <location>
        <begin position="187"/>
        <end position="198"/>
    </location>
</feature>
<feature type="region of interest" description="Disordered" evidence="1">
    <location>
        <begin position="183"/>
        <end position="210"/>
    </location>
</feature>
<organism evidence="2 3">
    <name type="scientific">Hamadaea flava</name>
    <dbReference type="NCBI Taxonomy" id="1742688"/>
    <lineage>
        <taxon>Bacteria</taxon>
        <taxon>Bacillati</taxon>
        <taxon>Actinomycetota</taxon>
        <taxon>Actinomycetes</taxon>
        <taxon>Micromonosporales</taxon>
        <taxon>Micromonosporaceae</taxon>
        <taxon>Hamadaea</taxon>
    </lineage>
</organism>